<feature type="domain" description="PAS" evidence="1">
    <location>
        <begin position="1"/>
        <end position="33"/>
    </location>
</feature>
<comment type="caution">
    <text evidence="2">The sequence shown here is derived from an EMBL/GenBank/DDBJ whole genome shotgun (WGS) entry which is preliminary data.</text>
</comment>
<proteinExistence type="predicted"/>
<sequence length="33" mass="3688">SDALFLIEVKTGKILDLNNAAIEMYGYSREEAL</sequence>
<feature type="non-terminal residue" evidence="2">
    <location>
        <position position="1"/>
    </location>
</feature>
<reference evidence="2" key="1">
    <citation type="journal article" date="2014" name="Front. Microbiol.">
        <title>High frequency of phylogenetically diverse reductive dehalogenase-homologous genes in deep subseafloor sedimentary metagenomes.</title>
        <authorList>
            <person name="Kawai M."/>
            <person name="Futagami T."/>
            <person name="Toyoda A."/>
            <person name="Takaki Y."/>
            <person name="Nishi S."/>
            <person name="Hori S."/>
            <person name="Arai W."/>
            <person name="Tsubouchi T."/>
            <person name="Morono Y."/>
            <person name="Uchiyama I."/>
            <person name="Ito T."/>
            <person name="Fujiyama A."/>
            <person name="Inagaki F."/>
            <person name="Takami H."/>
        </authorList>
    </citation>
    <scope>NUCLEOTIDE SEQUENCE</scope>
    <source>
        <strain evidence="2">Expedition CK06-06</strain>
    </source>
</reference>
<dbReference type="PROSITE" id="PS50112">
    <property type="entry name" value="PAS"/>
    <property type="match status" value="1"/>
</dbReference>
<accession>X1L2L3</accession>
<evidence type="ECO:0000259" key="1">
    <source>
        <dbReference type="PROSITE" id="PS50112"/>
    </source>
</evidence>
<dbReference type="InterPro" id="IPR000014">
    <property type="entry name" value="PAS"/>
</dbReference>
<dbReference type="EMBL" id="BARU01049838">
    <property type="protein sequence ID" value="GAH96679.1"/>
    <property type="molecule type" value="Genomic_DNA"/>
</dbReference>
<dbReference type="AlphaFoldDB" id="X1L2L3"/>
<dbReference type="Gene3D" id="3.30.450.20">
    <property type="entry name" value="PAS domain"/>
    <property type="match status" value="1"/>
</dbReference>
<gene>
    <name evidence="2" type="ORF">S03H2_73070</name>
</gene>
<feature type="non-terminal residue" evidence="2">
    <location>
        <position position="33"/>
    </location>
</feature>
<organism evidence="2">
    <name type="scientific">marine sediment metagenome</name>
    <dbReference type="NCBI Taxonomy" id="412755"/>
    <lineage>
        <taxon>unclassified sequences</taxon>
        <taxon>metagenomes</taxon>
        <taxon>ecological metagenomes</taxon>
    </lineage>
</organism>
<name>X1L2L3_9ZZZZ</name>
<evidence type="ECO:0000313" key="2">
    <source>
        <dbReference type="EMBL" id="GAH96679.1"/>
    </source>
</evidence>
<dbReference type="SUPFAM" id="SSF55785">
    <property type="entry name" value="PYP-like sensor domain (PAS domain)"/>
    <property type="match status" value="1"/>
</dbReference>
<dbReference type="Pfam" id="PF13188">
    <property type="entry name" value="PAS_8"/>
    <property type="match status" value="1"/>
</dbReference>
<dbReference type="InterPro" id="IPR035965">
    <property type="entry name" value="PAS-like_dom_sf"/>
</dbReference>
<protein>
    <recommendedName>
        <fullName evidence="1">PAS domain-containing protein</fullName>
    </recommendedName>
</protein>